<dbReference type="AlphaFoldDB" id="A0A2I0JZN6"/>
<dbReference type="Pfam" id="PF14244">
    <property type="entry name" value="Retrotran_gag_3"/>
    <property type="match status" value="1"/>
</dbReference>
<accession>A0A2I0JZN6</accession>
<organism evidence="2 3">
    <name type="scientific">Punica granatum</name>
    <name type="common">Pomegranate</name>
    <dbReference type="NCBI Taxonomy" id="22663"/>
    <lineage>
        <taxon>Eukaryota</taxon>
        <taxon>Viridiplantae</taxon>
        <taxon>Streptophyta</taxon>
        <taxon>Embryophyta</taxon>
        <taxon>Tracheophyta</taxon>
        <taxon>Spermatophyta</taxon>
        <taxon>Magnoliopsida</taxon>
        <taxon>eudicotyledons</taxon>
        <taxon>Gunneridae</taxon>
        <taxon>Pentapetalae</taxon>
        <taxon>rosids</taxon>
        <taxon>malvids</taxon>
        <taxon>Myrtales</taxon>
        <taxon>Lythraceae</taxon>
        <taxon>Punica</taxon>
    </lineage>
</organism>
<sequence length="83" mass="9134">MAWMEKSEETSGKGIEGVGVDLLSIYTVNPSDYTGVRLVNYKLKGSNYLTWSRAMLIALTANNKVEMVDGTVQRPPKGDPNRA</sequence>
<dbReference type="InterPro" id="IPR029472">
    <property type="entry name" value="Copia-like_N"/>
</dbReference>
<feature type="domain" description="Retrotransposon Copia-like N-terminal" evidence="1">
    <location>
        <begin position="30"/>
        <end position="76"/>
    </location>
</feature>
<reference evidence="2 3" key="1">
    <citation type="submission" date="2017-11" db="EMBL/GenBank/DDBJ databases">
        <title>De-novo sequencing of pomegranate (Punica granatum L.) genome.</title>
        <authorList>
            <person name="Akparov Z."/>
            <person name="Amiraslanov A."/>
            <person name="Hajiyeva S."/>
            <person name="Abbasov M."/>
            <person name="Kaur K."/>
            <person name="Hamwieh A."/>
            <person name="Solovyev V."/>
            <person name="Salamov A."/>
            <person name="Braich B."/>
            <person name="Kosarev P."/>
            <person name="Mahmoud A."/>
            <person name="Hajiyev E."/>
            <person name="Babayeva S."/>
            <person name="Izzatullayeva V."/>
            <person name="Mammadov A."/>
            <person name="Mammadov A."/>
            <person name="Sharifova S."/>
            <person name="Ojaghi J."/>
            <person name="Eynullazada K."/>
            <person name="Bayramov B."/>
            <person name="Abdulazimova A."/>
            <person name="Shahmuradov I."/>
        </authorList>
    </citation>
    <scope>NUCLEOTIDE SEQUENCE [LARGE SCALE GENOMIC DNA]</scope>
    <source>
        <strain evidence="3">cv. AG2017</strain>
        <tissue evidence="2">Leaf</tissue>
    </source>
</reference>
<protein>
    <recommendedName>
        <fullName evidence="1">Retrotransposon Copia-like N-terminal domain-containing protein</fullName>
    </recommendedName>
</protein>
<evidence type="ECO:0000259" key="1">
    <source>
        <dbReference type="Pfam" id="PF14244"/>
    </source>
</evidence>
<name>A0A2I0JZN6_PUNGR</name>
<dbReference type="EMBL" id="PGOL01001052">
    <property type="protein sequence ID" value="PKI61320.1"/>
    <property type="molecule type" value="Genomic_DNA"/>
</dbReference>
<evidence type="ECO:0000313" key="3">
    <source>
        <dbReference type="Proteomes" id="UP000233551"/>
    </source>
</evidence>
<evidence type="ECO:0000313" key="2">
    <source>
        <dbReference type="EMBL" id="PKI61320.1"/>
    </source>
</evidence>
<dbReference type="Proteomes" id="UP000233551">
    <property type="component" value="Unassembled WGS sequence"/>
</dbReference>
<comment type="caution">
    <text evidence="2">The sequence shown here is derived from an EMBL/GenBank/DDBJ whole genome shotgun (WGS) entry which is preliminary data.</text>
</comment>
<dbReference type="PANTHER" id="PTHR37610">
    <property type="entry name" value="CCHC-TYPE DOMAIN-CONTAINING PROTEIN"/>
    <property type="match status" value="1"/>
</dbReference>
<gene>
    <name evidence="2" type="ORF">CRG98_018275</name>
</gene>
<proteinExistence type="predicted"/>
<dbReference type="PANTHER" id="PTHR37610:SF97">
    <property type="entry name" value="RETROTRANSPOSON GAG DOMAIN-CONTAINING PROTEIN"/>
    <property type="match status" value="1"/>
</dbReference>
<keyword evidence="3" id="KW-1185">Reference proteome</keyword>